<dbReference type="InterPro" id="IPR016035">
    <property type="entry name" value="Acyl_Trfase/lysoPLipase"/>
</dbReference>
<dbReference type="Gene3D" id="3.40.1090.10">
    <property type="entry name" value="Cytosolic phospholipase A2 catalytic domain"/>
    <property type="match status" value="2"/>
</dbReference>
<dbReference type="Pfam" id="PF01734">
    <property type="entry name" value="Patatin"/>
    <property type="match status" value="1"/>
</dbReference>
<evidence type="ECO:0000256" key="4">
    <source>
        <dbReference type="PROSITE-ProRule" id="PRU01161"/>
    </source>
</evidence>
<feature type="short sequence motif" description="GXSXG" evidence="4">
    <location>
        <begin position="65"/>
        <end position="69"/>
    </location>
</feature>
<dbReference type="GO" id="GO:0016042">
    <property type="term" value="P:lipid catabolic process"/>
    <property type="evidence" value="ECO:0007669"/>
    <property type="project" value="UniProtKB-KW"/>
</dbReference>
<dbReference type="SUPFAM" id="SSF52151">
    <property type="entry name" value="FabD/lysophospholipase-like"/>
    <property type="match status" value="1"/>
</dbReference>
<dbReference type="OMA" id="EACNPES"/>
<evidence type="ECO:0000313" key="7">
    <source>
        <dbReference type="EMBL" id="KCW66174.1"/>
    </source>
</evidence>
<comment type="domain">
    <text evidence="5">The nitrogen atoms of the two glycine residues in the GGXR motif define the oxyanion hole, and stabilize the oxyanion that forms during the nucleophilic attack by the catalytic serine during substrate cleavage.</text>
</comment>
<keyword evidence="5" id="KW-0378">Hydrolase</keyword>
<proteinExistence type="inferred from homology"/>
<evidence type="ECO:0000256" key="3">
    <source>
        <dbReference type="ARBA" id="ARBA00023098"/>
    </source>
</evidence>
<sequence length="346" mass="37631">MERLKSLPLQPPTYGNLITILSIDGGGMKGLVPGTIMAFLGPLESELKLDGEDARLADYFDVIAGTSTGGLVTAMLTSPDENNRPLFAAKDIKDFHLNNCLKIFPQDSCPFAPATNMIKAVTGPKYDGKYLHKLIKEKLGNTRLNQTLTNVVIPTFDLIILKPSTGKVREFNLIDGGVAANNLTLVAMGEVTKEIIGGSSDFFPIKPVDYIRFLVISLGTGSAKVEGNNGESPLIDVFMQASADMVDFHLSVVFQALHIEANYLRIQDDTLSGAVASVDIATKKNLNDLVRTGVALLKKPVSRVNLETGRYEACNPESNEEALKRYRIVSSDVVKKFEGYMHSSGY</sequence>
<name>A0A059BJF5_EUCGR</name>
<accession>A0A059BJF5</accession>
<dbReference type="EMBL" id="KK198758">
    <property type="protein sequence ID" value="KCW66174.1"/>
    <property type="molecule type" value="Genomic_DNA"/>
</dbReference>
<dbReference type="EC" id="3.1.1.-" evidence="5"/>
<organism evidence="7">
    <name type="scientific">Eucalyptus grandis</name>
    <name type="common">Flooded gum</name>
    <dbReference type="NCBI Taxonomy" id="71139"/>
    <lineage>
        <taxon>Eukaryota</taxon>
        <taxon>Viridiplantae</taxon>
        <taxon>Streptophyta</taxon>
        <taxon>Embryophyta</taxon>
        <taxon>Tracheophyta</taxon>
        <taxon>Spermatophyta</taxon>
        <taxon>Magnoliopsida</taxon>
        <taxon>eudicotyledons</taxon>
        <taxon>Gunneridae</taxon>
        <taxon>Pentapetalae</taxon>
        <taxon>rosids</taxon>
        <taxon>malvids</taxon>
        <taxon>Myrtales</taxon>
        <taxon>Myrtaceae</taxon>
        <taxon>Myrtoideae</taxon>
        <taxon>Eucalypteae</taxon>
        <taxon>Eucalyptus</taxon>
    </lineage>
</organism>
<protein>
    <recommendedName>
        <fullName evidence="5">Patatin</fullName>
        <ecNumber evidence="5">3.1.1.-</ecNumber>
    </recommendedName>
</protein>
<evidence type="ECO:0000256" key="2">
    <source>
        <dbReference type="ARBA" id="ARBA00022963"/>
    </source>
</evidence>
<feature type="short sequence motif" description="GXGXXG" evidence="4">
    <location>
        <begin position="25"/>
        <end position="30"/>
    </location>
</feature>
<feature type="domain" description="PNPLA" evidence="6">
    <location>
        <begin position="21"/>
        <end position="209"/>
    </location>
</feature>
<evidence type="ECO:0000256" key="1">
    <source>
        <dbReference type="ARBA" id="ARBA00010240"/>
    </source>
</evidence>
<comment type="caution">
    <text evidence="4">Lacks conserved residue(s) required for the propagation of feature annotation.</text>
</comment>
<evidence type="ECO:0000259" key="6">
    <source>
        <dbReference type="PROSITE" id="PS51635"/>
    </source>
</evidence>
<dbReference type="AlphaFoldDB" id="A0A059BJF5"/>
<dbReference type="PANTHER" id="PTHR32176">
    <property type="entry name" value="XYLOSE ISOMERASE"/>
    <property type="match status" value="1"/>
</dbReference>
<reference evidence="7" key="1">
    <citation type="submission" date="2013-07" db="EMBL/GenBank/DDBJ databases">
        <title>The genome of Eucalyptus grandis.</title>
        <authorList>
            <person name="Schmutz J."/>
            <person name="Hayes R."/>
            <person name="Myburg A."/>
            <person name="Tuskan G."/>
            <person name="Grattapaglia D."/>
            <person name="Rokhsar D.S."/>
        </authorList>
    </citation>
    <scope>NUCLEOTIDE SEQUENCE</scope>
    <source>
        <tissue evidence="7">Leaf extractions</tissue>
    </source>
</reference>
<comment type="function">
    <text evidence="5">Lipolytic acyl hydrolase (LAH).</text>
</comment>
<dbReference type="Gramene" id="KCW66174">
    <property type="protein sequence ID" value="KCW66174"/>
    <property type="gene ID" value="EUGRSUZ_F00010"/>
</dbReference>
<keyword evidence="3 5" id="KW-0443">Lipid metabolism</keyword>
<dbReference type="InParanoid" id="A0A059BJF5"/>
<evidence type="ECO:0000256" key="5">
    <source>
        <dbReference type="RuleBase" id="RU361262"/>
    </source>
</evidence>
<dbReference type="PANTHER" id="PTHR32176:SF109">
    <property type="entry name" value="PATATIN-LIKE PROTEIN 2"/>
    <property type="match status" value="1"/>
</dbReference>
<dbReference type="GO" id="GO:0047372">
    <property type="term" value="F:monoacylglycerol lipase activity"/>
    <property type="evidence" value="ECO:0000318"/>
    <property type="project" value="GO_Central"/>
</dbReference>
<comment type="similarity">
    <text evidence="1 5">Belongs to the patatin family.</text>
</comment>
<dbReference type="GO" id="GO:0004620">
    <property type="term" value="F:phospholipase activity"/>
    <property type="evidence" value="ECO:0000318"/>
    <property type="project" value="GO_Central"/>
</dbReference>
<gene>
    <name evidence="7" type="ORF">EUGRSUZ_F00010</name>
</gene>
<dbReference type="PROSITE" id="PS51635">
    <property type="entry name" value="PNPLA"/>
    <property type="match status" value="1"/>
</dbReference>
<dbReference type="InterPro" id="IPR002641">
    <property type="entry name" value="PNPLA_dom"/>
</dbReference>
<keyword evidence="2 5" id="KW-0442">Lipid degradation</keyword>